<dbReference type="EMBL" id="UINC01038450">
    <property type="protein sequence ID" value="SVB35490.1"/>
    <property type="molecule type" value="Genomic_DNA"/>
</dbReference>
<evidence type="ECO:0000313" key="1">
    <source>
        <dbReference type="EMBL" id="SVB35490.1"/>
    </source>
</evidence>
<organism evidence="1">
    <name type="scientific">marine metagenome</name>
    <dbReference type="NCBI Taxonomy" id="408172"/>
    <lineage>
        <taxon>unclassified sequences</taxon>
        <taxon>metagenomes</taxon>
        <taxon>ecological metagenomes</taxon>
    </lineage>
</organism>
<gene>
    <name evidence="1" type="ORF">METZ01_LOCUS188344</name>
</gene>
<dbReference type="AlphaFoldDB" id="A0A382DAP6"/>
<protein>
    <submittedName>
        <fullName evidence="1">Uncharacterized protein</fullName>
    </submittedName>
</protein>
<name>A0A382DAP6_9ZZZZ</name>
<reference evidence="1" key="1">
    <citation type="submission" date="2018-05" db="EMBL/GenBank/DDBJ databases">
        <authorList>
            <person name="Lanie J.A."/>
            <person name="Ng W.-L."/>
            <person name="Kazmierczak K.M."/>
            <person name="Andrzejewski T.M."/>
            <person name="Davidsen T.M."/>
            <person name="Wayne K.J."/>
            <person name="Tettelin H."/>
            <person name="Glass J.I."/>
            <person name="Rusch D."/>
            <person name="Podicherti R."/>
            <person name="Tsui H.-C.T."/>
            <person name="Winkler M.E."/>
        </authorList>
    </citation>
    <scope>NUCLEOTIDE SEQUENCE</scope>
</reference>
<sequence>MVCFTVFIEHTMHEGKLVFSQIT</sequence>
<feature type="non-terminal residue" evidence="1">
    <location>
        <position position="23"/>
    </location>
</feature>
<accession>A0A382DAP6</accession>
<proteinExistence type="predicted"/>